<name>A0A2M7XGH3_9BACT</name>
<protein>
    <submittedName>
        <fullName evidence="1">Uncharacterized protein</fullName>
    </submittedName>
</protein>
<evidence type="ECO:0000313" key="2">
    <source>
        <dbReference type="Proteomes" id="UP000229749"/>
    </source>
</evidence>
<sequence>MRFFLFIISIAGLVSCKPPTFEEAVRVEYYLDMDGDGYGDPKKPAGTFGFLSEEEMKTKRIRPIGRYNDGSGLITDEIDCNDSDPTVYPCSQADEGEGKNCGRSWPSCG</sequence>
<gene>
    <name evidence="1" type="ORF">CO172_03400</name>
</gene>
<dbReference type="PROSITE" id="PS51257">
    <property type="entry name" value="PROKAR_LIPOPROTEIN"/>
    <property type="match status" value="1"/>
</dbReference>
<proteinExistence type="predicted"/>
<accession>A0A2M7XGH3</accession>
<reference evidence="2" key="1">
    <citation type="submission" date="2017-09" db="EMBL/GenBank/DDBJ databases">
        <title>Depth-based differentiation of microbial function through sediment-hosted aquifers and enrichment of novel symbionts in the deep terrestrial subsurface.</title>
        <authorList>
            <person name="Probst A.J."/>
            <person name="Ladd B."/>
            <person name="Jarett J.K."/>
            <person name="Geller-Mcgrath D.E."/>
            <person name="Sieber C.M.K."/>
            <person name="Emerson J.B."/>
            <person name="Anantharaman K."/>
            <person name="Thomas B.C."/>
            <person name="Malmstrom R."/>
            <person name="Stieglmeier M."/>
            <person name="Klingl A."/>
            <person name="Woyke T."/>
            <person name="Ryan C.M."/>
            <person name="Banfield J.F."/>
        </authorList>
    </citation>
    <scope>NUCLEOTIDE SEQUENCE [LARGE SCALE GENOMIC DNA]</scope>
</reference>
<comment type="caution">
    <text evidence="1">The sequence shown here is derived from an EMBL/GenBank/DDBJ whole genome shotgun (WGS) entry which is preliminary data.</text>
</comment>
<evidence type="ECO:0000313" key="1">
    <source>
        <dbReference type="EMBL" id="PJA46973.1"/>
    </source>
</evidence>
<organism evidence="1 2">
    <name type="scientific">Candidatus Uhrbacteria bacterium CG_4_9_14_3_um_filter_36_7</name>
    <dbReference type="NCBI Taxonomy" id="1975033"/>
    <lineage>
        <taxon>Bacteria</taxon>
        <taxon>Candidatus Uhriibacteriota</taxon>
    </lineage>
</organism>
<dbReference type="AlphaFoldDB" id="A0A2M7XGH3"/>
<dbReference type="Proteomes" id="UP000229749">
    <property type="component" value="Unassembled WGS sequence"/>
</dbReference>
<dbReference type="EMBL" id="PFWS01000052">
    <property type="protein sequence ID" value="PJA46973.1"/>
    <property type="molecule type" value="Genomic_DNA"/>
</dbReference>